<dbReference type="Gene3D" id="4.10.220.110">
    <property type="match status" value="1"/>
</dbReference>
<reference evidence="6 7" key="1">
    <citation type="submission" date="2012-12" db="EMBL/GenBank/DDBJ databases">
        <title>Genome Assembly of Photobacterium sp. AK15.</title>
        <authorList>
            <person name="Khatri I."/>
            <person name="Vaidya B."/>
            <person name="Srinivas T.N.R."/>
            <person name="Subramanian S."/>
            <person name="Pinnaka A."/>
        </authorList>
    </citation>
    <scope>NUCLEOTIDE SEQUENCE [LARGE SCALE GENOMIC DNA]</scope>
    <source>
        <strain evidence="6 7">AK15</strain>
    </source>
</reference>
<dbReference type="SUPFAM" id="SSF69279">
    <property type="entry name" value="Phage tail proteins"/>
    <property type="match status" value="2"/>
</dbReference>
<dbReference type="EMBL" id="AMZO01000025">
    <property type="protein sequence ID" value="ELR64593.1"/>
    <property type="molecule type" value="Genomic_DNA"/>
</dbReference>
<evidence type="ECO:0000259" key="4">
    <source>
        <dbReference type="Pfam" id="PF04717"/>
    </source>
</evidence>
<dbReference type="Pfam" id="PF05954">
    <property type="entry name" value="Phage_GPD"/>
    <property type="match status" value="1"/>
</dbReference>
<dbReference type="Pfam" id="PF22178">
    <property type="entry name" value="Gp5_trimer_C"/>
    <property type="match status" value="1"/>
</dbReference>
<evidence type="ECO:0000256" key="3">
    <source>
        <dbReference type="ARBA" id="ARBA00022525"/>
    </source>
</evidence>
<dbReference type="InterPro" id="IPR037026">
    <property type="entry name" value="Vgr_OB-fold_dom_sf"/>
</dbReference>
<dbReference type="InterPro" id="IPR050708">
    <property type="entry name" value="T6SS_VgrG/RHS"/>
</dbReference>
<dbReference type="SUPFAM" id="SSF69255">
    <property type="entry name" value="gp5 N-terminal domain-like"/>
    <property type="match status" value="1"/>
</dbReference>
<dbReference type="PANTHER" id="PTHR32305:SF15">
    <property type="entry name" value="PROTEIN RHSA-RELATED"/>
    <property type="match status" value="1"/>
</dbReference>
<proteinExistence type="inferred from homology"/>
<dbReference type="Gene3D" id="3.55.50.10">
    <property type="entry name" value="Baseplate protein-like domains"/>
    <property type="match status" value="1"/>
</dbReference>
<dbReference type="InterPro" id="IPR017847">
    <property type="entry name" value="T6SS_RhsGE_Vgr_subset"/>
</dbReference>
<evidence type="ECO:0000256" key="2">
    <source>
        <dbReference type="ARBA" id="ARBA00005558"/>
    </source>
</evidence>
<comment type="similarity">
    <text evidence="2">Belongs to the VgrG protein family.</text>
</comment>
<evidence type="ECO:0000256" key="1">
    <source>
        <dbReference type="ARBA" id="ARBA00004613"/>
    </source>
</evidence>
<comment type="subcellular location">
    <subcellularLocation>
        <location evidence="1">Secreted</location>
    </subcellularLocation>
</comment>
<feature type="domain" description="Gp5/Type VI secretion system Vgr protein OB-fold" evidence="4">
    <location>
        <begin position="380"/>
        <end position="461"/>
    </location>
</feature>
<dbReference type="InterPro" id="IPR006533">
    <property type="entry name" value="T6SS_Vgr_RhsGE"/>
</dbReference>
<keyword evidence="7" id="KW-1185">Reference proteome</keyword>
<dbReference type="RefSeq" id="WP_007467936.1">
    <property type="nucleotide sequence ID" value="NZ_AMZO01000025.1"/>
</dbReference>
<organism evidence="6 7">
    <name type="scientific">Photobacterium marinum</name>
    <dbReference type="NCBI Taxonomy" id="1056511"/>
    <lineage>
        <taxon>Bacteria</taxon>
        <taxon>Pseudomonadati</taxon>
        <taxon>Pseudomonadota</taxon>
        <taxon>Gammaproteobacteria</taxon>
        <taxon>Vibrionales</taxon>
        <taxon>Vibrionaceae</taxon>
        <taxon>Photobacterium</taxon>
    </lineage>
</organism>
<protein>
    <submittedName>
        <fullName evidence="6">VgrG protein</fullName>
    </submittedName>
</protein>
<name>L8J8R0_9GAMM</name>
<dbReference type="Pfam" id="PF04717">
    <property type="entry name" value="Phage_base_V"/>
    <property type="match status" value="1"/>
</dbReference>
<dbReference type="NCBIfam" id="TIGR03361">
    <property type="entry name" value="VI_Rhs_Vgr"/>
    <property type="match status" value="1"/>
</dbReference>
<dbReference type="Gene3D" id="2.30.110.50">
    <property type="match status" value="1"/>
</dbReference>
<dbReference type="OrthoDB" id="9762420at2"/>
<dbReference type="AlphaFoldDB" id="L8J8R0"/>
<dbReference type="InterPro" id="IPR054030">
    <property type="entry name" value="Gp5_Vgr_C"/>
</dbReference>
<gene>
    <name evidence="6" type="ORF">C942_02406</name>
</gene>
<dbReference type="PATRIC" id="fig|1056511.3.peg.3481"/>
<keyword evidence="3" id="KW-0964">Secreted</keyword>
<comment type="caution">
    <text evidence="6">The sequence shown here is derived from an EMBL/GenBank/DDBJ whole genome shotgun (WGS) entry which is preliminary data.</text>
</comment>
<dbReference type="NCBIfam" id="TIGR01646">
    <property type="entry name" value="vgr_GE"/>
    <property type="match status" value="1"/>
</dbReference>
<sequence length="620" mass="69221">MEKATQDKNIISITTPLGKDVLYLTKFELQEGVSSLFSIQAFVYANNELVDVKSIVGKSVTIKIVYNLDGMLSERFINGIVSSARSTGSRATVVADGEKYQDYILKIEPNLSLLSGRTNCRIFQAVNFENIVKTIFAEHDVKVQSELQKNYPIYDYKVQYHESDLDFVNRLLEEEGVFFFFHHDESDHYVVLADDITAYKECPEATVTYTTGSYSEAHIHSWSAGVAVVPGSSVRRGYDFIKPGEIPSGKHAKTELISPQSGMEVYEYQAESEFNRRAQSSANIALESLQKDVELSSGGSNCRSFSAGQYFTFKGHEDSRFKNKSYVLTHVNLQISVSNQVGPQKSPYQFIQNQFSCVPKETVYRPAQLTPKPRIYGAQTAVVTGNDGDEIYVDKYGRVKVLFHWDREGVPDSTSSCWIRVAQNWAGNRWGAFFFPRVGQEVLVEFLDGDPDQPIISGALYNGDLMPPYDLPGNKTQSGIKTCSTKEGGVDNYNEIRFEDEKDNELLYFHAEKDHHLIIENDFYSFVENNSNQVVKNDSQVSIENDLQKTVKNDYKLQVDNNINEKIGKQLIIDAGNKIVIKSGGASITLSSGGSIDIKGSSIKVNGSDISLKAGTIAVN</sequence>
<dbReference type="GO" id="GO:0005576">
    <property type="term" value="C:extracellular region"/>
    <property type="evidence" value="ECO:0007669"/>
    <property type="project" value="UniProtKB-SubCell"/>
</dbReference>
<dbReference type="Proteomes" id="UP000011134">
    <property type="component" value="Unassembled WGS sequence"/>
</dbReference>
<accession>L8J8R0</accession>
<evidence type="ECO:0000259" key="5">
    <source>
        <dbReference type="Pfam" id="PF22178"/>
    </source>
</evidence>
<evidence type="ECO:0000313" key="7">
    <source>
        <dbReference type="Proteomes" id="UP000011134"/>
    </source>
</evidence>
<dbReference type="SUPFAM" id="SSF69349">
    <property type="entry name" value="Phage fibre proteins"/>
    <property type="match status" value="1"/>
</dbReference>
<dbReference type="Gene3D" id="2.40.50.230">
    <property type="entry name" value="Gp5 N-terminal domain"/>
    <property type="match status" value="1"/>
</dbReference>
<feature type="domain" description="Gp5/Type VI secretion system Vgr C-terminal trimerisation" evidence="5">
    <location>
        <begin position="478"/>
        <end position="585"/>
    </location>
</feature>
<dbReference type="InterPro" id="IPR006531">
    <property type="entry name" value="Gp5/Vgr_OB"/>
</dbReference>
<dbReference type="PANTHER" id="PTHR32305">
    <property type="match status" value="1"/>
</dbReference>
<evidence type="ECO:0000313" key="6">
    <source>
        <dbReference type="EMBL" id="ELR64593.1"/>
    </source>
</evidence>